<evidence type="ECO:0000256" key="1">
    <source>
        <dbReference type="SAM" id="SignalP"/>
    </source>
</evidence>
<dbReference type="InterPro" id="IPR029055">
    <property type="entry name" value="Ntn_hydrolases_N"/>
</dbReference>
<reference evidence="3" key="1">
    <citation type="journal article" date="2019" name="Int. J. Syst. Evol. Microbiol.">
        <title>The Global Catalogue of Microorganisms (GCM) 10K type strain sequencing project: providing services to taxonomists for standard genome sequencing and annotation.</title>
        <authorList>
            <consortium name="The Broad Institute Genomics Platform"/>
            <consortium name="The Broad Institute Genome Sequencing Center for Infectious Disease"/>
            <person name="Wu L."/>
            <person name="Ma J."/>
        </authorList>
    </citation>
    <scope>NUCLEOTIDE SEQUENCE [LARGE SCALE GENOMIC DNA]</scope>
    <source>
        <strain evidence="3">CECT 7477</strain>
    </source>
</reference>
<organism evidence="2 3">
    <name type="scientific">Euzebyella saccharophila</name>
    <dbReference type="NCBI Taxonomy" id="679664"/>
    <lineage>
        <taxon>Bacteria</taxon>
        <taxon>Pseudomonadati</taxon>
        <taxon>Bacteroidota</taxon>
        <taxon>Flavobacteriia</taxon>
        <taxon>Flavobacteriales</taxon>
        <taxon>Flavobacteriaceae</taxon>
        <taxon>Euzebyella</taxon>
    </lineage>
</organism>
<dbReference type="PANTHER" id="PTHR39328">
    <property type="entry name" value="BLL2871 PROTEIN"/>
    <property type="match status" value="1"/>
</dbReference>
<dbReference type="SUPFAM" id="SSF48452">
    <property type="entry name" value="TPR-like"/>
    <property type="match status" value="1"/>
</dbReference>
<dbReference type="Proteomes" id="UP001595814">
    <property type="component" value="Unassembled WGS sequence"/>
</dbReference>
<feature type="chain" id="PRO_5046005983" evidence="1">
    <location>
        <begin position="24"/>
        <end position="331"/>
    </location>
</feature>
<dbReference type="SUPFAM" id="SSF56235">
    <property type="entry name" value="N-terminal nucleophile aminohydrolases (Ntn hydrolases)"/>
    <property type="match status" value="1"/>
</dbReference>
<dbReference type="PANTHER" id="PTHR39328:SF1">
    <property type="entry name" value="BLL2871 PROTEIN"/>
    <property type="match status" value="1"/>
</dbReference>
<name>A0ABV8JW95_9FLAO</name>
<dbReference type="RefSeq" id="WP_192461852.1">
    <property type="nucleotide sequence ID" value="NZ_JACYFJ010000002.1"/>
</dbReference>
<protein>
    <submittedName>
        <fullName evidence="2">DUF1028 domain-containing protein</fullName>
    </submittedName>
</protein>
<dbReference type="InterPro" id="IPR010430">
    <property type="entry name" value="DUF1028"/>
</dbReference>
<dbReference type="InterPro" id="IPR011990">
    <property type="entry name" value="TPR-like_helical_dom_sf"/>
</dbReference>
<proteinExistence type="predicted"/>
<keyword evidence="1" id="KW-0732">Signal</keyword>
<feature type="signal peptide" evidence="1">
    <location>
        <begin position="1"/>
        <end position="23"/>
    </location>
</feature>
<sequence>MKKLLPFLIVLILVVFSSKELTAQGVYKDQFAHTFSIVAKDTATGEMAVGVQSHWFSVGTIVAWGKSGVGVVATQSFVNPAYGPQGLDLMSKGMSAKEALTTLTAKDEGKAFRQLGFLDAQGNAASFTGENCVASASHYVGENFAVQANMMLNDDVIPAMTKAFEENATLPLAERVVLTMLAAQKSGGDIRGKQSAVLIVVGAEPTKNVWEDKKVDLRVDDSTEPLKELDRLLKVHRAYEHMNKGDLAVEANDMSTALAEYGAAQKMFPDNLEMKYWTAIALANSGQLKKSLPIFKSVFEKDANWKTLTKRLPKSGLLTVSEGDLDKILKL</sequence>
<comment type="caution">
    <text evidence="2">The sequence shown here is derived from an EMBL/GenBank/DDBJ whole genome shotgun (WGS) entry which is preliminary data.</text>
</comment>
<gene>
    <name evidence="2" type="ORF">ACFOUT_14740</name>
</gene>
<accession>A0ABV8JW95</accession>
<dbReference type="EMBL" id="JBHSAW010000010">
    <property type="protein sequence ID" value="MFC4097145.1"/>
    <property type="molecule type" value="Genomic_DNA"/>
</dbReference>
<keyword evidence="3" id="KW-1185">Reference proteome</keyword>
<evidence type="ECO:0000313" key="3">
    <source>
        <dbReference type="Proteomes" id="UP001595814"/>
    </source>
</evidence>
<evidence type="ECO:0000313" key="2">
    <source>
        <dbReference type="EMBL" id="MFC4097145.1"/>
    </source>
</evidence>
<dbReference type="Gene3D" id="3.60.20.10">
    <property type="entry name" value="Glutamine Phosphoribosylpyrophosphate, subunit 1, domain 1"/>
    <property type="match status" value="1"/>
</dbReference>
<dbReference type="Pfam" id="PF06267">
    <property type="entry name" value="DUF1028"/>
    <property type="match status" value="1"/>
</dbReference>